<feature type="compositionally biased region" description="Polar residues" evidence="1">
    <location>
        <begin position="525"/>
        <end position="535"/>
    </location>
</feature>
<dbReference type="STRING" id="1314783.A0A165NSN8"/>
<dbReference type="OrthoDB" id="5340163at2759"/>
<evidence type="ECO:0000256" key="1">
    <source>
        <dbReference type="SAM" id="MobiDB-lite"/>
    </source>
</evidence>
<feature type="compositionally biased region" description="Low complexity" evidence="1">
    <location>
        <begin position="467"/>
        <end position="478"/>
    </location>
</feature>
<evidence type="ECO:0008006" key="4">
    <source>
        <dbReference type="Google" id="ProtNLM"/>
    </source>
</evidence>
<reference evidence="2 3" key="1">
    <citation type="journal article" date="2016" name="Mol. Biol. Evol.">
        <title>Comparative Genomics of Early-Diverging Mushroom-Forming Fungi Provides Insights into the Origins of Lignocellulose Decay Capabilities.</title>
        <authorList>
            <person name="Nagy L.G."/>
            <person name="Riley R."/>
            <person name="Tritt A."/>
            <person name="Adam C."/>
            <person name="Daum C."/>
            <person name="Floudas D."/>
            <person name="Sun H."/>
            <person name="Yadav J.S."/>
            <person name="Pangilinan J."/>
            <person name="Larsson K.H."/>
            <person name="Matsuura K."/>
            <person name="Barry K."/>
            <person name="Labutti K."/>
            <person name="Kuo R."/>
            <person name="Ohm R.A."/>
            <person name="Bhattacharya S.S."/>
            <person name="Shirouzu T."/>
            <person name="Yoshinaga Y."/>
            <person name="Martin F.M."/>
            <person name="Grigoriev I.V."/>
            <person name="Hibbett D.S."/>
        </authorList>
    </citation>
    <scope>NUCLEOTIDE SEQUENCE [LARGE SCALE GENOMIC DNA]</scope>
    <source>
        <strain evidence="2 3">L-15889</strain>
    </source>
</reference>
<evidence type="ECO:0000313" key="2">
    <source>
        <dbReference type="EMBL" id="KZT67323.1"/>
    </source>
</evidence>
<organism evidence="2 3">
    <name type="scientific">Daedalea quercina L-15889</name>
    <dbReference type="NCBI Taxonomy" id="1314783"/>
    <lineage>
        <taxon>Eukaryota</taxon>
        <taxon>Fungi</taxon>
        <taxon>Dikarya</taxon>
        <taxon>Basidiomycota</taxon>
        <taxon>Agaricomycotina</taxon>
        <taxon>Agaricomycetes</taxon>
        <taxon>Polyporales</taxon>
        <taxon>Fomitopsis</taxon>
    </lineage>
</organism>
<sequence>MERRTFQTGQFHHYVPRFLVRRWLQEAKVVSTPHQKSKGGRKKGRQRPREYKQELINSYDIESGTLHMGTTDLGKTFGIIDLYKDQTNSSDVYRVEKAFSKLESDAARVFQILDKAEQRGCSSVELARSQLNVIRKFLFLMYYRNGIHAHQFSEGRFDPATAAMVEEYRAKYDLADARAVWLRNIALLLEDEHWEVSTDERLLLTARADYKMDALDKQLGLYRAPPGTEFVLTENALGLAEGARTSNSFMVELLSPGAPGPSFFRLTQSYPITPKLVIILRSNLLTQEAALIQNGVPAAQARQMTHSGLSNTSYFHDIPRTSPATTYIPPLPSGSYDWQKPDSSMMTPEDLRKAEDFLERGLLNGVPLGSRIRDKFVFAIDCLTEDQAQRVNTLLLTHCRETISFLTPACLLQSIDAFEKDTQLSIFGKERYASLKRKLMTEQASTSPTSALHPAAGPLSPDTHPQTASATVTDDSTAGSRPMAEAALLETSLPGLRGAFNRKPRSIPAPDVQLSPLPDPVSLPTPFSTNEQGHTQEADAEVLSISQLPNDDSQNPSVHPCSDVQSSVSRAANDHHDVSDDATAASVQPGGE</sequence>
<keyword evidence="3" id="KW-1185">Reference proteome</keyword>
<dbReference type="Proteomes" id="UP000076727">
    <property type="component" value="Unassembled WGS sequence"/>
</dbReference>
<feature type="region of interest" description="Disordered" evidence="1">
    <location>
        <begin position="30"/>
        <end position="49"/>
    </location>
</feature>
<dbReference type="EMBL" id="KV429077">
    <property type="protein sequence ID" value="KZT67323.1"/>
    <property type="molecule type" value="Genomic_DNA"/>
</dbReference>
<accession>A0A165NSN8</accession>
<feature type="region of interest" description="Disordered" evidence="1">
    <location>
        <begin position="497"/>
        <end position="592"/>
    </location>
</feature>
<name>A0A165NSN8_9APHY</name>
<evidence type="ECO:0000313" key="3">
    <source>
        <dbReference type="Proteomes" id="UP000076727"/>
    </source>
</evidence>
<dbReference type="AlphaFoldDB" id="A0A165NSN8"/>
<proteinExistence type="predicted"/>
<gene>
    <name evidence="2" type="ORF">DAEQUDRAFT_739410</name>
</gene>
<dbReference type="InterPro" id="IPR025332">
    <property type="entry name" value="DUF4238"/>
</dbReference>
<feature type="region of interest" description="Disordered" evidence="1">
    <location>
        <begin position="443"/>
        <end position="480"/>
    </location>
</feature>
<feature type="compositionally biased region" description="Basic residues" evidence="1">
    <location>
        <begin position="35"/>
        <end position="46"/>
    </location>
</feature>
<protein>
    <recommendedName>
        <fullName evidence="4">DUF4238 domain-containing protein</fullName>
    </recommendedName>
</protein>
<feature type="compositionally biased region" description="Polar residues" evidence="1">
    <location>
        <begin position="544"/>
        <end position="570"/>
    </location>
</feature>
<dbReference type="Pfam" id="PF14022">
    <property type="entry name" value="DUF4238"/>
    <property type="match status" value="1"/>
</dbReference>